<organism evidence="1 2">
    <name type="scientific">Mycena sanguinolenta</name>
    <dbReference type="NCBI Taxonomy" id="230812"/>
    <lineage>
        <taxon>Eukaryota</taxon>
        <taxon>Fungi</taxon>
        <taxon>Dikarya</taxon>
        <taxon>Basidiomycota</taxon>
        <taxon>Agaricomycotina</taxon>
        <taxon>Agaricomycetes</taxon>
        <taxon>Agaricomycetidae</taxon>
        <taxon>Agaricales</taxon>
        <taxon>Marasmiineae</taxon>
        <taxon>Mycenaceae</taxon>
        <taxon>Mycena</taxon>
    </lineage>
</organism>
<dbReference type="AlphaFoldDB" id="A0A8H6X692"/>
<dbReference type="EMBL" id="JACAZH010000041">
    <property type="protein sequence ID" value="KAF7335267.1"/>
    <property type="molecule type" value="Genomic_DNA"/>
</dbReference>
<evidence type="ECO:0000313" key="2">
    <source>
        <dbReference type="Proteomes" id="UP000623467"/>
    </source>
</evidence>
<dbReference type="SUPFAM" id="SSF52047">
    <property type="entry name" value="RNI-like"/>
    <property type="match status" value="1"/>
</dbReference>
<comment type="caution">
    <text evidence="1">The sequence shown here is derived from an EMBL/GenBank/DDBJ whole genome shotgun (WGS) entry which is preliminary data.</text>
</comment>
<sequence>MSDNSLPDEIISEILSPALKVPDELFSDNSDVSPFATNSESTSAYLLVCKSWLRVATPLLYNVVILRSKAQAKALSLALSQNPDLGRFIKKLRVEGGYGPPMRIILQCAPNITDLFLSFVIYSSDSTSGLCKGLPLINPTRLILRDLFHRPLENKMISQLTEALIQSLPKWDRLVRSTLFNPAQYLLMSSLCSNRKRLHTLTIPEATGLSWVYSTLKGCPLRAIHIKQPLKQWDRIDKTDPVLMALVKYTEAPARGTVGVPEPTSELPPIPPSLNPFFIPMAEAPKEVQDKIWTRILYFAMLGSLQRVTLSANDLTSETFLKAHGPKLTEIVVPYTKLKVKIFELCPNLHSVTLSHMRMGDIPVVDDLDPPQTFPPLVKIILSQNYWTRHALICYAIHVSTEIFSCSSNKDWIAEWDDFFVKFEPERLPNLREIEFNSCVWPTTERDISKSCWVRWAEILLKRGINLTDKTGTRWRPRLKVK</sequence>
<gene>
    <name evidence="1" type="ORF">MSAN_02337400</name>
</gene>
<protein>
    <submittedName>
        <fullName evidence="1">F-box domain-containing protein</fullName>
    </submittedName>
</protein>
<dbReference type="Proteomes" id="UP000623467">
    <property type="component" value="Unassembled WGS sequence"/>
</dbReference>
<reference evidence="1" key="1">
    <citation type="submission" date="2020-05" db="EMBL/GenBank/DDBJ databases">
        <title>Mycena genomes resolve the evolution of fungal bioluminescence.</title>
        <authorList>
            <person name="Tsai I.J."/>
        </authorList>
    </citation>
    <scope>NUCLEOTIDE SEQUENCE</scope>
    <source>
        <strain evidence="1">160909Yilan</strain>
    </source>
</reference>
<accession>A0A8H6X692</accession>
<evidence type="ECO:0000313" key="1">
    <source>
        <dbReference type="EMBL" id="KAF7335267.1"/>
    </source>
</evidence>
<proteinExistence type="predicted"/>
<name>A0A8H6X692_9AGAR</name>
<keyword evidence="2" id="KW-1185">Reference proteome</keyword>
<dbReference type="OrthoDB" id="2786563at2759"/>